<accession>A0A267G0A2</accession>
<dbReference type="Pfam" id="PF00025">
    <property type="entry name" value="Arf"/>
    <property type="match status" value="1"/>
</dbReference>
<dbReference type="GO" id="GO:0030010">
    <property type="term" value="P:establishment of cell polarity"/>
    <property type="evidence" value="ECO:0007669"/>
    <property type="project" value="UniProtKB-ARBA"/>
</dbReference>
<dbReference type="OrthoDB" id="2011769at2759"/>
<dbReference type="InterPro" id="IPR027417">
    <property type="entry name" value="P-loop_NTPase"/>
</dbReference>
<feature type="binding site" evidence="4">
    <location>
        <position position="68"/>
    </location>
    <ligand>
        <name>GTP</name>
        <dbReference type="ChEBI" id="CHEBI:37565"/>
    </ligand>
</feature>
<dbReference type="SUPFAM" id="SSF52540">
    <property type="entry name" value="P-loop containing nucleoside triphosphate hydrolases"/>
    <property type="match status" value="1"/>
</dbReference>
<dbReference type="NCBIfam" id="TIGR00231">
    <property type="entry name" value="small_GTP"/>
    <property type="match status" value="1"/>
</dbReference>
<evidence type="ECO:0000256" key="3">
    <source>
        <dbReference type="ARBA" id="ARBA00023134"/>
    </source>
</evidence>
<evidence type="ECO:0000313" key="9">
    <source>
        <dbReference type="Proteomes" id="UP000215902"/>
    </source>
</evidence>
<dbReference type="GO" id="GO:0005525">
    <property type="term" value="F:GTP binding"/>
    <property type="evidence" value="ECO:0007669"/>
    <property type="project" value="UniProtKB-KW"/>
</dbReference>
<protein>
    <recommendedName>
        <fullName evidence="10">ADP-ribosylation factor-like protein 5B</fullName>
    </recommendedName>
</protein>
<dbReference type="GO" id="GO:0046872">
    <property type="term" value="F:metal ion binding"/>
    <property type="evidence" value="ECO:0007669"/>
    <property type="project" value="UniProtKB-KW"/>
</dbReference>
<evidence type="ECO:0000256" key="5">
    <source>
        <dbReference type="PIRSR" id="PIRSR606689-2"/>
    </source>
</evidence>
<evidence type="ECO:0000313" key="7">
    <source>
        <dbReference type="EMBL" id="PAA79382.1"/>
    </source>
</evidence>
<keyword evidence="3 4" id="KW-0342">GTP-binding</keyword>
<feature type="non-terminal residue" evidence="8">
    <location>
        <position position="1"/>
    </location>
</feature>
<feature type="binding site" evidence="5">
    <location>
        <position position="46"/>
    </location>
    <ligand>
        <name>Mg(2+)</name>
        <dbReference type="ChEBI" id="CHEBI:18420"/>
    </ligand>
</feature>
<dbReference type="PROSITE" id="PS51417">
    <property type="entry name" value="ARF"/>
    <property type="match status" value="1"/>
</dbReference>
<feature type="binding site" evidence="4">
    <location>
        <begin position="22"/>
        <end position="29"/>
    </location>
    <ligand>
        <name>GTP</name>
        <dbReference type="ChEBI" id="CHEBI:37565"/>
    </ligand>
</feature>
<evidence type="ECO:0000256" key="6">
    <source>
        <dbReference type="RuleBase" id="RU003925"/>
    </source>
</evidence>
<dbReference type="GO" id="GO:0003924">
    <property type="term" value="F:GTPase activity"/>
    <property type="evidence" value="ECO:0007669"/>
    <property type="project" value="InterPro"/>
</dbReference>
<evidence type="ECO:0000256" key="4">
    <source>
        <dbReference type="PIRSR" id="PIRSR606689-1"/>
    </source>
</evidence>
<evidence type="ECO:0000313" key="8">
    <source>
        <dbReference type="EMBL" id="PAA79423.1"/>
    </source>
</evidence>
<evidence type="ECO:0000256" key="1">
    <source>
        <dbReference type="ARBA" id="ARBA00010290"/>
    </source>
</evidence>
<dbReference type="Proteomes" id="UP000215902">
    <property type="component" value="Unassembled WGS sequence"/>
</dbReference>
<comment type="similarity">
    <text evidence="1 6">Belongs to the small GTPase superfamily. Arf family.</text>
</comment>
<keyword evidence="5" id="KW-0460">Magnesium</keyword>
<comment type="caution">
    <text evidence="8">The sequence shown here is derived from an EMBL/GenBank/DDBJ whole genome shotgun (WGS) entry which is preliminary data.</text>
</comment>
<dbReference type="PANTHER" id="PTHR11711">
    <property type="entry name" value="ADP RIBOSYLATION FACTOR-RELATED"/>
    <property type="match status" value="1"/>
</dbReference>
<proteinExistence type="inferred from homology"/>
<dbReference type="Gene3D" id="3.40.50.300">
    <property type="entry name" value="P-loop containing nucleotide triphosphate hydrolases"/>
    <property type="match status" value="1"/>
</dbReference>
<dbReference type="InterPro" id="IPR006689">
    <property type="entry name" value="Small_GTPase_ARF/SAR"/>
</dbReference>
<dbReference type="SMART" id="SM00177">
    <property type="entry name" value="ARF"/>
    <property type="match status" value="1"/>
</dbReference>
<sequence length="177" mass="19655">GLIIARLWSLFGTQEHKVLLVGLDNAGKTTVLYQLVLGEAVHTSPTIGSNVEQLRWRNIHFVMWDLGGQTSIRATWETYYQSTDFIILVIDSSDRQRLAVIKDELYKMLASDHLKRARLLVLANKQDINGRLSAAEISQALDLTSIRANPWHIQACCALSGEGLTAGLEWLAAQAKG</sequence>
<keyword evidence="9" id="KW-1185">Reference proteome</keyword>
<dbReference type="EMBL" id="NIVC01000636">
    <property type="protein sequence ID" value="PAA79423.1"/>
    <property type="molecule type" value="Genomic_DNA"/>
</dbReference>
<dbReference type="InterPro" id="IPR024156">
    <property type="entry name" value="Small_GTPase_ARF"/>
</dbReference>
<evidence type="ECO:0008006" key="10">
    <source>
        <dbReference type="Google" id="ProtNLM"/>
    </source>
</evidence>
<dbReference type="EMBL" id="NIVC01000637">
    <property type="protein sequence ID" value="PAA79382.1"/>
    <property type="molecule type" value="Genomic_DNA"/>
</dbReference>
<keyword evidence="2 4" id="KW-0547">Nucleotide-binding</keyword>
<dbReference type="PRINTS" id="PR00328">
    <property type="entry name" value="SAR1GTPBP"/>
</dbReference>
<dbReference type="FunFam" id="3.40.50.300:FF:000412">
    <property type="entry name" value="ADP-ribosylation factor 1"/>
    <property type="match status" value="1"/>
</dbReference>
<evidence type="ECO:0000256" key="2">
    <source>
        <dbReference type="ARBA" id="ARBA00022741"/>
    </source>
</evidence>
<dbReference type="STRING" id="282301.A0A267G0A2"/>
<dbReference type="SMART" id="SM00178">
    <property type="entry name" value="SAR"/>
    <property type="match status" value="1"/>
</dbReference>
<gene>
    <name evidence="8" type="ORF">BOX15_Mlig002685g2</name>
    <name evidence="7" type="ORF">BOX15_Mlig021703g1</name>
</gene>
<dbReference type="AlphaFoldDB" id="A0A267G0A2"/>
<feature type="binding site" evidence="5">
    <location>
        <position position="29"/>
    </location>
    <ligand>
        <name>Mg(2+)</name>
        <dbReference type="ChEBI" id="CHEBI:18420"/>
    </ligand>
</feature>
<organism evidence="8 9">
    <name type="scientific">Macrostomum lignano</name>
    <dbReference type="NCBI Taxonomy" id="282301"/>
    <lineage>
        <taxon>Eukaryota</taxon>
        <taxon>Metazoa</taxon>
        <taxon>Spiralia</taxon>
        <taxon>Lophotrochozoa</taxon>
        <taxon>Platyhelminthes</taxon>
        <taxon>Rhabditophora</taxon>
        <taxon>Macrostomorpha</taxon>
        <taxon>Macrostomida</taxon>
        <taxon>Macrostomidae</taxon>
        <taxon>Macrostomum</taxon>
    </lineage>
</organism>
<feature type="binding site" evidence="4">
    <location>
        <begin position="124"/>
        <end position="127"/>
    </location>
    <ligand>
        <name>GTP</name>
        <dbReference type="ChEBI" id="CHEBI:37565"/>
    </ligand>
</feature>
<dbReference type="InterPro" id="IPR005225">
    <property type="entry name" value="Small_GTP-bd"/>
</dbReference>
<name>A0A267G0A2_9PLAT</name>
<keyword evidence="5" id="KW-0479">Metal-binding</keyword>
<reference evidence="8 9" key="1">
    <citation type="submission" date="2017-06" db="EMBL/GenBank/DDBJ databases">
        <title>A platform for efficient transgenesis in Macrostomum lignano, a flatworm model organism for stem cell research.</title>
        <authorList>
            <person name="Berezikov E."/>
        </authorList>
    </citation>
    <scope>NUCLEOTIDE SEQUENCE [LARGE SCALE GENOMIC DNA]</scope>
    <source>
        <strain evidence="8">DV1</strain>
        <tissue evidence="8">Whole organism</tissue>
    </source>
</reference>